<dbReference type="STRING" id="501024.RTCCBAU85039_4758"/>
<dbReference type="EMBL" id="FOCV01000024">
    <property type="protein sequence ID" value="SEO75901.1"/>
    <property type="molecule type" value="Genomic_DNA"/>
</dbReference>
<evidence type="ECO:0000313" key="2">
    <source>
        <dbReference type="EMBL" id="SEO75901.1"/>
    </source>
</evidence>
<protein>
    <submittedName>
        <fullName evidence="1">Uncharacterized protein</fullName>
    </submittedName>
</protein>
<evidence type="ECO:0000313" key="4">
    <source>
        <dbReference type="Proteomes" id="UP000198939"/>
    </source>
</evidence>
<reference evidence="1" key="2">
    <citation type="submission" date="2016-10" db="EMBL/GenBank/DDBJ databases">
        <authorList>
            <person name="de Groot N.N."/>
        </authorList>
    </citation>
    <scope>NUCLEOTIDE SEQUENCE [LARGE SCALE GENOMIC DNA]</scope>
    <source>
        <strain evidence="1">CCBAU85039</strain>
    </source>
</reference>
<dbReference type="Proteomes" id="UP000198939">
    <property type="component" value="Unassembled WGS sequence"/>
</dbReference>
<sequence length="57" mass="6153">MTAPWHKGRNQLAGTTYVFAIIRNAAALPEPSISGHWIESAVKDLEITASCRATNDA</sequence>
<dbReference type="AlphaFoldDB" id="A0A1H8SB61"/>
<name>A0A1H8SB61_9HYPH</name>
<reference evidence="3" key="3">
    <citation type="submission" date="2016-10" db="EMBL/GenBank/DDBJ databases">
        <authorList>
            <person name="Wibberg D."/>
        </authorList>
    </citation>
    <scope>NUCLEOTIDE SEQUENCE [LARGE SCALE GENOMIC DNA]</scope>
</reference>
<accession>A0A1H8SB61</accession>
<organism evidence="1 3">
    <name type="scientific">Rhizobium tibeticum</name>
    <dbReference type="NCBI Taxonomy" id="501024"/>
    <lineage>
        <taxon>Bacteria</taxon>
        <taxon>Pseudomonadati</taxon>
        <taxon>Pseudomonadota</taxon>
        <taxon>Alphaproteobacteria</taxon>
        <taxon>Hyphomicrobiales</taxon>
        <taxon>Rhizobiaceae</taxon>
        <taxon>Rhizobium/Agrobacterium group</taxon>
        <taxon>Rhizobium</taxon>
    </lineage>
</organism>
<evidence type="ECO:0000313" key="3">
    <source>
        <dbReference type="Proteomes" id="UP000183063"/>
    </source>
</evidence>
<dbReference type="EMBL" id="FNXB01000032">
    <property type="protein sequence ID" value="SEI12129.1"/>
    <property type="molecule type" value="Genomic_DNA"/>
</dbReference>
<gene>
    <name evidence="1" type="ORF">RTCCBAU85039_4758</name>
    <name evidence="2" type="ORF">SAMN05216228_102421</name>
</gene>
<dbReference type="Proteomes" id="UP000183063">
    <property type="component" value="Unassembled WGS sequence"/>
</dbReference>
<proteinExistence type="predicted"/>
<evidence type="ECO:0000313" key="1">
    <source>
        <dbReference type="EMBL" id="SEI12129.1"/>
    </source>
</evidence>
<keyword evidence="4" id="KW-1185">Reference proteome</keyword>
<reference evidence="2 4" key="1">
    <citation type="submission" date="2016-10" db="EMBL/GenBank/DDBJ databases">
        <authorList>
            <person name="Varghese N."/>
            <person name="Submissions S."/>
        </authorList>
    </citation>
    <scope>NUCLEOTIDE SEQUENCE [LARGE SCALE GENOMIC DNA]</scope>
    <source>
        <strain evidence="2 4">CGMCC 1.7071</strain>
    </source>
</reference>